<keyword evidence="1" id="KW-0343">GTPase activation</keyword>
<reference evidence="7" key="1">
    <citation type="submission" date="2016-04" db="UniProtKB">
        <authorList>
            <consortium name="WormBaseParasite"/>
        </authorList>
    </citation>
    <scope>IDENTIFICATION</scope>
</reference>
<dbReference type="PROSITE" id="PS50086">
    <property type="entry name" value="TBC_RABGAP"/>
    <property type="match status" value="1"/>
</dbReference>
<evidence type="ECO:0000313" key="7">
    <source>
        <dbReference type="WBParaSite" id="HDID_0000792301-mRNA-1"/>
    </source>
</evidence>
<dbReference type="STRING" id="6216.A0A158QEU3"/>
<dbReference type="WBParaSite" id="HDID_0000792301-mRNA-1">
    <property type="protein sequence ID" value="HDID_0000792301-mRNA-1"/>
    <property type="gene ID" value="HDID_0000792301"/>
</dbReference>
<organism evidence="7">
    <name type="scientific">Hymenolepis diminuta</name>
    <name type="common">Rat tapeworm</name>
    <dbReference type="NCBI Taxonomy" id="6216"/>
    <lineage>
        <taxon>Eukaryota</taxon>
        <taxon>Metazoa</taxon>
        <taxon>Spiralia</taxon>
        <taxon>Lophotrochozoa</taxon>
        <taxon>Platyhelminthes</taxon>
        <taxon>Cestoda</taxon>
        <taxon>Eucestoda</taxon>
        <taxon>Cyclophyllidea</taxon>
        <taxon>Hymenolepididae</taxon>
        <taxon>Hymenolepis</taxon>
    </lineage>
</organism>
<dbReference type="InterPro" id="IPR035969">
    <property type="entry name" value="Rab-GAP_TBC_sf"/>
</dbReference>
<dbReference type="SMART" id="SM00164">
    <property type="entry name" value="TBC"/>
    <property type="match status" value="1"/>
</dbReference>
<evidence type="ECO:0000256" key="2">
    <source>
        <dbReference type="SAM" id="Phobius"/>
    </source>
</evidence>
<dbReference type="GO" id="GO:0005096">
    <property type="term" value="F:GTPase activator activity"/>
    <property type="evidence" value="ECO:0007669"/>
    <property type="project" value="UniProtKB-KW"/>
</dbReference>
<dbReference type="OrthoDB" id="206700at2759"/>
<dbReference type="Proteomes" id="UP000274504">
    <property type="component" value="Unassembled WGS sequence"/>
</dbReference>
<sequence>MLKSLTIVVSYIFFSLLPRFMSSNVGNYLETQLSEKANLIFDNIKNGYDLQRLQFWSLSRYGLVNDNVRQKAWPLLSGLKSVDSVNSHDLEKLLEHPQARQVELDVRRMGSMIPEDFSPEEKERLVVETKRLVLSILAEYPDLHYYQGFHDICYTCLSVLGPDNAFAVVKQLVPKHFTVFMQKTMDPTSETLQLVFVLLQMTSPEIWSRFQALNFEPFFTLSWFLTWFTHILSNSNDIHRLYDLFIASDPSMLIYLSVSVIICSTEEISSTSDDFGELHHALTHLPMKHDVEKLIQCALDIYLTIPPNKLLQKTEERRATIAGQNSSPSNFSSSAKNSLLSHIMLTHLWLIWTFSVLVYGTQDSIPVPTNGPADSSFMKVATWAGVDLGAFTDVNSDRRTDAVVFSPSDSKLYALMAPTAKDSNGQFNQVELFPVQNAAELQSIAVADFNADSEEDYLLVYYSGSEFHVKVRLSGTNEITAVGSFKTQPIICDANADMIADIYGENSSGERVIYLGSSRDPLNRQHFTNSTAQLSNLGNSGFASLGTSMNPSLVLLTDNGIEVFSDLAGANDNLTSPKSKTIQLPPNVYPDKIGKFVFGDFNMSSQIQLLLLTCPDEDCSKPKIWISPLGSNTDWWEVTVKLTPVGFEEGSWSLASVTSPGFSTSVFVGPSLGDADLDGYPDLAVGLKYSQGSTEIVLPAILRNTAHSNGGVVLYSCNILSIQVMLTTGLCGSPGQCPSGVLPYGLPGYGYRASYETQGAEGGRIGSSGSFVSTSCCGALQLPFVTFGFGDFATYIENVPVSVPAPAGVSCEFVLIYKDLSVYYLLAFHGCPHSQILPQPGFSFVSHSKANVFSFPLQQTRSHKLTFIVPNAQVVVIPYEYNIPDTWQAKSFLQPLYDMKVIIIAITLLATCVILLIVIGVLQYLEIRADQKERMQESQRFHFDAM</sequence>
<dbReference type="InterPro" id="IPR000195">
    <property type="entry name" value="Rab-GAP-TBC_dom"/>
</dbReference>
<feature type="domain" description="Rab-GAP TBC" evidence="4">
    <location>
        <begin position="63"/>
        <end position="249"/>
    </location>
</feature>
<name>A0A158QEU3_HYMDI</name>
<dbReference type="PANTHER" id="PTHR20913">
    <property type="entry name" value="TBC1 DOMAIN FAMILY MEMBER 20/GTPASE"/>
    <property type="match status" value="1"/>
</dbReference>
<reference evidence="5 6" key="2">
    <citation type="submission" date="2018-11" db="EMBL/GenBank/DDBJ databases">
        <authorList>
            <consortium name="Pathogen Informatics"/>
        </authorList>
    </citation>
    <scope>NUCLEOTIDE SEQUENCE [LARGE SCALE GENOMIC DNA]</scope>
</reference>
<dbReference type="SUPFAM" id="SSF47923">
    <property type="entry name" value="Ypt/Rab-GAP domain of gyp1p"/>
    <property type="match status" value="2"/>
</dbReference>
<keyword evidence="3" id="KW-0732">Signal</keyword>
<dbReference type="Pfam" id="PF00566">
    <property type="entry name" value="RabGAP-TBC"/>
    <property type="match status" value="1"/>
</dbReference>
<dbReference type="Pfam" id="PF23122">
    <property type="entry name" value="C2_ITFG1"/>
    <property type="match status" value="1"/>
</dbReference>
<evidence type="ECO:0000313" key="6">
    <source>
        <dbReference type="Proteomes" id="UP000274504"/>
    </source>
</evidence>
<evidence type="ECO:0000256" key="1">
    <source>
        <dbReference type="ARBA" id="ARBA00022468"/>
    </source>
</evidence>
<dbReference type="InterPro" id="IPR045913">
    <property type="entry name" value="TBC20/Gyp8-like"/>
</dbReference>
<keyword evidence="2" id="KW-1133">Transmembrane helix</keyword>
<dbReference type="EMBL" id="UYSG01010998">
    <property type="protein sequence ID" value="VDL60239.1"/>
    <property type="molecule type" value="Genomic_DNA"/>
</dbReference>
<feature type="chain" id="PRO_5043135360" evidence="3">
    <location>
        <begin position="24"/>
        <end position="946"/>
    </location>
</feature>
<accession>A0A158QEU3</accession>
<keyword evidence="2" id="KW-0812">Transmembrane</keyword>
<evidence type="ECO:0000313" key="5">
    <source>
        <dbReference type="EMBL" id="VDL60239.1"/>
    </source>
</evidence>
<evidence type="ECO:0000259" key="4">
    <source>
        <dbReference type="PROSITE" id="PS50086"/>
    </source>
</evidence>
<dbReference type="Gene3D" id="1.10.472.80">
    <property type="entry name" value="Ypt/Rab-GAP domain of gyp1p, domain 3"/>
    <property type="match status" value="1"/>
</dbReference>
<dbReference type="GO" id="GO:0005789">
    <property type="term" value="C:endoplasmic reticulum membrane"/>
    <property type="evidence" value="ECO:0007669"/>
    <property type="project" value="TreeGrafter"/>
</dbReference>
<evidence type="ECO:0000256" key="3">
    <source>
        <dbReference type="SAM" id="SignalP"/>
    </source>
</evidence>
<keyword evidence="2" id="KW-0472">Membrane</keyword>
<proteinExistence type="predicted"/>
<dbReference type="SUPFAM" id="SSF69318">
    <property type="entry name" value="Integrin alpha N-terminal domain"/>
    <property type="match status" value="1"/>
</dbReference>
<dbReference type="InterPro" id="IPR028994">
    <property type="entry name" value="Integrin_alpha_N"/>
</dbReference>
<dbReference type="PANTHER" id="PTHR20913:SF7">
    <property type="entry name" value="RE60063P"/>
    <property type="match status" value="1"/>
</dbReference>
<dbReference type="Gene3D" id="1.10.8.1310">
    <property type="match status" value="1"/>
</dbReference>
<protein>
    <submittedName>
        <fullName evidence="7">Rab-GAP TBC domain-containing protein</fullName>
    </submittedName>
</protein>
<gene>
    <name evidence="5" type="ORF">HDID_LOCUS7921</name>
</gene>
<dbReference type="AlphaFoldDB" id="A0A158QEU3"/>
<feature type="transmembrane region" description="Helical" evidence="2">
    <location>
        <begin position="901"/>
        <end position="925"/>
    </location>
</feature>
<feature type="signal peptide" evidence="3">
    <location>
        <begin position="1"/>
        <end position="23"/>
    </location>
</feature>
<dbReference type="InterPro" id="IPR057089">
    <property type="entry name" value="C2_TIP"/>
</dbReference>
<dbReference type="GO" id="GO:0006888">
    <property type="term" value="P:endoplasmic reticulum to Golgi vesicle-mediated transport"/>
    <property type="evidence" value="ECO:0007669"/>
    <property type="project" value="TreeGrafter"/>
</dbReference>